<evidence type="ECO:0000256" key="6">
    <source>
        <dbReference type="SAM" id="MobiDB-lite"/>
    </source>
</evidence>
<dbReference type="InterPro" id="IPR051584">
    <property type="entry name" value="GPCR-associated_LMBR1"/>
</dbReference>
<feature type="compositionally biased region" description="Polar residues" evidence="6">
    <location>
        <begin position="277"/>
        <end position="299"/>
    </location>
</feature>
<comment type="subcellular location">
    <subcellularLocation>
        <location evidence="1">Membrane</location>
        <topology evidence="1">Multi-pass membrane protein</topology>
    </subcellularLocation>
</comment>
<evidence type="ECO:0000313" key="9">
    <source>
        <dbReference type="Proteomes" id="UP000324800"/>
    </source>
</evidence>
<dbReference type="PANTHER" id="PTHR21355">
    <property type="entry name" value="G-PROTEIN COUPLED RECEPTOR-ASSOCIATED PROTEIN LMBRD2"/>
    <property type="match status" value="1"/>
</dbReference>
<feature type="region of interest" description="Disordered" evidence="6">
    <location>
        <begin position="277"/>
        <end position="337"/>
    </location>
</feature>
<feature type="transmembrane region" description="Helical" evidence="7">
    <location>
        <begin position="450"/>
        <end position="475"/>
    </location>
</feature>
<gene>
    <name evidence="8" type="ORF">EZS28_022740</name>
</gene>
<feature type="transmembrane region" description="Helical" evidence="7">
    <location>
        <begin position="36"/>
        <end position="53"/>
    </location>
</feature>
<feature type="compositionally biased region" description="Polar residues" evidence="6">
    <location>
        <begin position="819"/>
        <end position="862"/>
    </location>
</feature>
<feature type="region of interest" description="Disordered" evidence="6">
    <location>
        <begin position="653"/>
        <end position="687"/>
    </location>
</feature>
<dbReference type="GO" id="GO:0016020">
    <property type="term" value="C:membrane"/>
    <property type="evidence" value="ECO:0007669"/>
    <property type="project" value="UniProtKB-SubCell"/>
</dbReference>
<feature type="transmembrane region" description="Helical" evidence="7">
    <location>
        <begin position="585"/>
        <end position="606"/>
    </location>
</feature>
<feature type="transmembrane region" description="Helical" evidence="7">
    <location>
        <begin position="495"/>
        <end position="517"/>
    </location>
</feature>
<keyword evidence="3 7" id="KW-0812">Transmembrane</keyword>
<feature type="transmembrane region" description="Helical" evidence="7">
    <location>
        <begin position="6"/>
        <end position="24"/>
    </location>
</feature>
<evidence type="ECO:0008006" key="10">
    <source>
        <dbReference type="Google" id="ProtNLM"/>
    </source>
</evidence>
<evidence type="ECO:0000256" key="3">
    <source>
        <dbReference type="ARBA" id="ARBA00022692"/>
    </source>
</evidence>
<feature type="transmembrane region" description="Helical" evidence="7">
    <location>
        <begin position="87"/>
        <end position="107"/>
    </location>
</feature>
<name>A0A5J4VH28_9EUKA</name>
<dbReference type="Proteomes" id="UP000324800">
    <property type="component" value="Unassembled WGS sequence"/>
</dbReference>
<keyword evidence="4 7" id="KW-1133">Transmembrane helix</keyword>
<dbReference type="InterPro" id="IPR006876">
    <property type="entry name" value="LMBR1-like_membr_prot"/>
</dbReference>
<dbReference type="AlphaFoldDB" id="A0A5J4VH28"/>
<dbReference type="OrthoDB" id="203099at2759"/>
<feature type="transmembrane region" description="Helical" evidence="7">
    <location>
        <begin position="128"/>
        <end position="149"/>
    </location>
</feature>
<dbReference type="PANTHER" id="PTHR21355:SF0">
    <property type="entry name" value="G-PROTEIN COUPLED RECEPTOR-ASSOCIATED PROTEIN LMBRD2"/>
    <property type="match status" value="1"/>
</dbReference>
<sequence length="911" mass="105047">MYEFLPFVFGIFLTTACVLTYHIYANIRKSPPLTSIFVIASWLLTTSFLVFIPQDFSLYLQKRCIVEQNIHCNRYSNLLTSGNAFNIIWNIIYWSSFINVWVIIPFFQSYYQSGGFTIKQRIFDSIRANLIFYVIVGVIALVVFIILVATMNLQLQSIKTIVIMIPSYLTMLLFIIVLGIGIVDVPRGLWRKGSLAAVKRHHAFHTALQREAIEEETDSLAEACQKVSVILHNQDQQSYFKIYFDDLREEYIMCIKFVRAKLVEIDDDWMNTPHFSPSPSIAVTDSIPSKSNKNQNDNNALEGIRQAQSPTLHIPTNTQRSTNFIPFSSNANDSRYNNNQIDSILQSNTGEQKDLTKKINKHREERSKQLGSKDFIELEEAGDKDGIDIKKLMKLRKLMLKGRRNLAKARSLYFQHARSYKTVSLYEKEITGNGWTKVKVLIQYSSISRFIIRVFSVILGLLSALITWGEAFMFLSKVNISPISIFLRGIRPFYGFQQFFLFIFMCYLTYCSLSVLIRIRLFNYYHLVPHLSDPPSLFFFACYASMLVMSCVQNVLVFLRASKGQDTHYSAFIIILGNIKYISNYFFIFYPIVIVLVVILTIFNVLDRILGKFNVTKFGVGGDADDLFFREEGGNDSMIELGERMANEAVKLPYERDQKEQEKQRQRIRDSKELYHQSDKDEDKDFNLRKEIEKIEEGNKYNKWKNSRDKQKMNSSQMDFDGSNQYAAGLSPTSRKNRFDQQSDQFNSPQYEDQYNEELTIFNNIPSQSKTGYGTGSQSSAFSNSSNFKTSSQLNPHLYTKVEDNNSQYSPSPPDPNNLDMNYITSNTRQSPSNKTPQPSWTSNSSQAISSYNNYRAPSPITNQRQSNIRMDFDDTNQQSLFNSGQSSQAQTQQFDKDTSQTSQLKRPSWL</sequence>
<evidence type="ECO:0000256" key="1">
    <source>
        <dbReference type="ARBA" id="ARBA00004141"/>
    </source>
</evidence>
<organism evidence="8 9">
    <name type="scientific">Streblomastix strix</name>
    <dbReference type="NCBI Taxonomy" id="222440"/>
    <lineage>
        <taxon>Eukaryota</taxon>
        <taxon>Metamonada</taxon>
        <taxon>Preaxostyla</taxon>
        <taxon>Oxymonadida</taxon>
        <taxon>Streblomastigidae</taxon>
        <taxon>Streblomastix</taxon>
    </lineage>
</organism>
<evidence type="ECO:0000256" key="4">
    <source>
        <dbReference type="ARBA" id="ARBA00022989"/>
    </source>
</evidence>
<evidence type="ECO:0000313" key="8">
    <source>
        <dbReference type="EMBL" id="KAA6381734.1"/>
    </source>
</evidence>
<feature type="region of interest" description="Disordered" evidence="6">
    <location>
        <begin position="874"/>
        <end position="911"/>
    </location>
</feature>
<protein>
    <recommendedName>
        <fullName evidence="10">LMBR1 domain-containing protein 2</fullName>
    </recommendedName>
</protein>
<evidence type="ECO:0000256" key="5">
    <source>
        <dbReference type="ARBA" id="ARBA00023136"/>
    </source>
</evidence>
<feature type="region of interest" description="Disordered" evidence="6">
    <location>
        <begin position="766"/>
        <end position="862"/>
    </location>
</feature>
<feature type="compositionally biased region" description="Low complexity" evidence="6">
    <location>
        <begin position="776"/>
        <end position="793"/>
    </location>
</feature>
<comment type="similarity">
    <text evidence="2">Belongs to the LIMR family.</text>
</comment>
<feature type="compositionally biased region" description="Basic and acidic residues" evidence="6">
    <location>
        <begin position="702"/>
        <end position="712"/>
    </location>
</feature>
<feature type="compositionally biased region" description="Polar residues" evidence="6">
    <location>
        <begin position="306"/>
        <end position="337"/>
    </location>
</feature>
<feature type="transmembrane region" description="Helical" evidence="7">
    <location>
        <begin position="161"/>
        <end position="183"/>
    </location>
</feature>
<feature type="region of interest" description="Disordered" evidence="6">
    <location>
        <begin position="702"/>
        <end position="749"/>
    </location>
</feature>
<reference evidence="8 9" key="1">
    <citation type="submission" date="2019-03" db="EMBL/GenBank/DDBJ databases">
        <title>Single cell metagenomics reveals metabolic interactions within the superorganism composed of flagellate Streblomastix strix and complex community of Bacteroidetes bacteria on its surface.</title>
        <authorList>
            <person name="Treitli S.C."/>
            <person name="Kolisko M."/>
            <person name="Husnik F."/>
            <person name="Keeling P."/>
            <person name="Hampl V."/>
        </authorList>
    </citation>
    <scope>NUCLEOTIDE SEQUENCE [LARGE SCALE GENOMIC DNA]</scope>
    <source>
        <strain evidence="8">ST1C</strain>
    </source>
</reference>
<comment type="caution">
    <text evidence="8">The sequence shown here is derived from an EMBL/GenBank/DDBJ whole genome shotgun (WGS) entry which is preliminary data.</text>
</comment>
<evidence type="ECO:0000256" key="2">
    <source>
        <dbReference type="ARBA" id="ARBA00010487"/>
    </source>
</evidence>
<feature type="compositionally biased region" description="Polar residues" evidence="6">
    <location>
        <begin position="876"/>
        <end position="911"/>
    </location>
</feature>
<proteinExistence type="inferred from homology"/>
<dbReference type="EMBL" id="SNRW01007159">
    <property type="protein sequence ID" value="KAA6381734.1"/>
    <property type="molecule type" value="Genomic_DNA"/>
</dbReference>
<feature type="compositionally biased region" description="Polar residues" evidence="6">
    <location>
        <begin position="713"/>
        <end position="749"/>
    </location>
</feature>
<keyword evidence="5 7" id="KW-0472">Membrane</keyword>
<dbReference type="Pfam" id="PF04791">
    <property type="entry name" value="LMBR1"/>
    <property type="match status" value="1"/>
</dbReference>
<evidence type="ECO:0000256" key="7">
    <source>
        <dbReference type="SAM" id="Phobius"/>
    </source>
</evidence>
<feature type="transmembrane region" description="Helical" evidence="7">
    <location>
        <begin position="537"/>
        <end position="559"/>
    </location>
</feature>
<accession>A0A5J4VH28</accession>